<organism evidence="2 3">
    <name type="scientific">Viridothelium virens</name>
    <name type="common">Speckled blister lichen</name>
    <name type="synonym">Trypethelium virens</name>
    <dbReference type="NCBI Taxonomy" id="1048519"/>
    <lineage>
        <taxon>Eukaryota</taxon>
        <taxon>Fungi</taxon>
        <taxon>Dikarya</taxon>
        <taxon>Ascomycota</taxon>
        <taxon>Pezizomycotina</taxon>
        <taxon>Dothideomycetes</taxon>
        <taxon>Dothideomycetes incertae sedis</taxon>
        <taxon>Trypetheliales</taxon>
        <taxon>Trypetheliaceae</taxon>
        <taxon>Viridothelium</taxon>
    </lineage>
</organism>
<reference evidence="2" key="1">
    <citation type="journal article" date="2020" name="Stud. Mycol.">
        <title>101 Dothideomycetes genomes: a test case for predicting lifestyles and emergence of pathogens.</title>
        <authorList>
            <person name="Haridas S."/>
            <person name="Albert R."/>
            <person name="Binder M."/>
            <person name="Bloem J."/>
            <person name="Labutti K."/>
            <person name="Salamov A."/>
            <person name="Andreopoulos B."/>
            <person name="Baker S."/>
            <person name="Barry K."/>
            <person name="Bills G."/>
            <person name="Bluhm B."/>
            <person name="Cannon C."/>
            <person name="Castanera R."/>
            <person name="Culley D."/>
            <person name="Daum C."/>
            <person name="Ezra D."/>
            <person name="Gonzalez J."/>
            <person name="Henrissat B."/>
            <person name="Kuo A."/>
            <person name="Liang C."/>
            <person name="Lipzen A."/>
            <person name="Lutzoni F."/>
            <person name="Magnuson J."/>
            <person name="Mondo S."/>
            <person name="Nolan M."/>
            <person name="Ohm R."/>
            <person name="Pangilinan J."/>
            <person name="Park H.-J."/>
            <person name="Ramirez L."/>
            <person name="Alfaro M."/>
            <person name="Sun H."/>
            <person name="Tritt A."/>
            <person name="Yoshinaga Y."/>
            <person name="Zwiers L.-H."/>
            <person name="Turgeon B."/>
            <person name="Goodwin S."/>
            <person name="Spatafora J."/>
            <person name="Crous P."/>
            <person name="Grigoriev I."/>
        </authorList>
    </citation>
    <scope>NUCLEOTIDE SEQUENCE</scope>
    <source>
        <strain evidence="2">Tuck. ex Michener</strain>
    </source>
</reference>
<evidence type="ECO:0008006" key="4">
    <source>
        <dbReference type="Google" id="ProtNLM"/>
    </source>
</evidence>
<feature type="compositionally biased region" description="Polar residues" evidence="1">
    <location>
        <begin position="278"/>
        <end position="288"/>
    </location>
</feature>
<proteinExistence type="predicted"/>
<feature type="compositionally biased region" description="Polar residues" evidence="1">
    <location>
        <begin position="317"/>
        <end position="330"/>
    </location>
</feature>
<dbReference type="AlphaFoldDB" id="A0A6A6HL77"/>
<gene>
    <name evidence="2" type="ORF">EV356DRAFT_223054</name>
</gene>
<accession>A0A6A6HL77</accession>
<evidence type="ECO:0000256" key="1">
    <source>
        <dbReference type="SAM" id="MobiDB-lite"/>
    </source>
</evidence>
<keyword evidence="3" id="KW-1185">Reference proteome</keyword>
<feature type="region of interest" description="Disordered" evidence="1">
    <location>
        <begin position="228"/>
        <end position="392"/>
    </location>
</feature>
<dbReference type="EMBL" id="ML991774">
    <property type="protein sequence ID" value="KAF2238894.1"/>
    <property type="molecule type" value="Genomic_DNA"/>
</dbReference>
<feature type="compositionally biased region" description="Basic and acidic residues" evidence="1">
    <location>
        <begin position="351"/>
        <end position="360"/>
    </location>
</feature>
<evidence type="ECO:0000313" key="2">
    <source>
        <dbReference type="EMBL" id="KAF2238894.1"/>
    </source>
</evidence>
<dbReference type="Proteomes" id="UP000800092">
    <property type="component" value="Unassembled WGS sequence"/>
</dbReference>
<feature type="compositionally biased region" description="Acidic residues" evidence="1">
    <location>
        <begin position="374"/>
        <end position="390"/>
    </location>
</feature>
<feature type="compositionally biased region" description="Basic and acidic residues" evidence="1">
    <location>
        <begin position="233"/>
        <end position="257"/>
    </location>
</feature>
<evidence type="ECO:0000313" key="3">
    <source>
        <dbReference type="Proteomes" id="UP000800092"/>
    </source>
</evidence>
<sequence>MPPNESDILKPKDPTITNDNDWPEFLLTNAEVHHGQTGELVPLLHADEHAPVNITGKLEGVDKSQLHLLLKPSYTRAVPLEIKNVDRYSYGIYDDGAIDIWAAGLAGYFKIRPSRAYKPIYQEMIEAVKILYFIADMHRGQSGRAKKKEKMAPSPKKIFTEYCHATVNCADAEDAANAIYKHRHWLFTCMALGKEDIDWERTLFYKHMAERFPAGFEAAQPRNRRLKRKRNAKLKEDSVEAERLSSIDRDTENETKMADPAVPARRERPLRNGRLPGQSATPLQQVKSTESDIDDSGGDSDVPIDRRTAQKGKGKGKSTSALRPKTTTVNPLREDSDDEVSESPMHLPKRKNPEVLERQPPKRLLRNNPQRGFDEDEAIDMPSDDDDVEMADPNQASFEANKSAALPLRWKSDPLAGGGPTRPPFTIVTEQRPSMIAQGPGDVWTCTYDGCLRKVYGASKEPGKSLIEEHLKVHSEEGEERVELVKKEGELAAGLPVGNLIKRIREMAARQQLEPGGSASR</sequence>
<protein>
    <recommendedName>
        <fullName evidence="4">DNA (cytosine-5)-methyltransferase 1 replication foci domain-containing protein</fullName>
    </recommendedName>
</protein>
<name>A0A6A6HL77_VIRVR</name>
<dbReference type="OrthoDB" id="5382953at2759"/>